<dbReference type="PANTHER" id="PTHR21294:SF17">
    <property type="entry name" value="PROTEIN FIXA"/>
    <property type="match status" value="1"/>
</dbReference>
<dbReference type="eggNOG" id="COG2086">
    <property type="taxonomic scope" value="Bacteria"/>
</dbReference>
<evidence type="ECO:0000313" key="4">
    <source>
        <dbReference type="EMBL" id="BAE85573.1"/>
    </source>
</evidence>
<dbReference type="InterPro" id="IPR014729">
    <property type="entry name" value="Rossmann-like_a/b/a_fold"/>
</dbReference>
<dbReference type="PIRSF" id="PIRSF000090">
    <property type="entry name" value="Beta-ETF"/>
    <property type="match status" value="1"/>
</dbReference>
<dbReference type="SUPFAM" id="SSF52402">
    <property type="entry name" value="Adenine nucleotide alpha hydrolases-like"/>
    <property type="match status" value="1"/>
</dbReference>
<dbReference type="InterPro" id="IPR012255">
    <property type="entry name" value="ETF_b"/>
</dbReference>
<dbReference type="EMBL" id="AP008230">
    <property type="protein sequence ID" value="BAE85573.1"/>
    <property type="molecule type" value="Genomic_DNA"/>
</dbReference>
<dbReference type="Gene3D" id="3.40.50.620">
    <property type="entry name" value="HUPs"/>
    <property type="match status" value="1"/>
</dbReference>
<proteinExistence type="predicted"/>
<keyword evidence="5" id="KW-1185">Reference proteome</keyword>
<feature type="domain" description="Electron transfer flavoprotein alpha/beta-subunit N-terminal" evidence="3">
    <location>
        <begin position="23"/>
        <end position="215"/>
    </location>
</feature>
<reference evidence="4 5" key="1">
    <citation type="journal article" date="2006" name="J. Bacteriol.">
        <title>Complete genome sequence of the dehalorespiring bacterium Desulfitobacterium hafniense Y51 and comparison with Dehalococcoides ethenogenes 195.</title>
        <authorList>
            <person name="Nonaka H."/>
            <person name="Keresztes G."/>
            <person name="Shinoda Y."/>
            <person name="Ikenaga Y."/>
            <person name="Abe M."/>
            <person name="Naito K."/>
            <person name="Inatomi K."/>
            <person name="Furukawa K."/>
            <person name="Inui M."/>
            <person name="Yukawa H."/>
        </authorList>
    </citation>
    <scope>NUCLEOTIDE SEQUENCE [LARGE SCALE GENOMIC DNA]</scope>
    <source>
        <strain evidence="4 5">Y51</strain>
    </source>
</reference>
<evidence type="ECO:0000256" key="1">
    <source>
        <dbReference type="ARBA" id="ARBA00042002"/>
    </source>
</evidence>
<dbReference type="STRING" id="138119.DSY3784"/>
<dbReference type="KEGG" id="dsy:DSY3784"/>
<dbReference type="RefSeq" id="WP_011461370.1">
    <property type="nucleotide sequence ID" value="NC_007907.1"/>
</dbReference>
<protein>
    <recommendedName>
        <fullName evidence="1">Electron transfer flavoprotein small subunit</fullName>
    </recommendedName>
</protein>
<evidence type="ECO:0000313" key="5">
    <source>
        <dbReference type="Proteomes" id="UP000001946"/>
    </source>
</evidence>
<dbReference type="AlphaFoldDB" id="Q24QW9"/>
<feature type="region of interest" description="Disordered" evidence="2">
    <location>
        <begin position="216"/>
        <end position="248"/>
    </location>
</feature>
<dbReference type="GO" id="GO:0009055">
    <property type="term" value="F:electron transfer activity"/>
    <property type="evidence" value="ECO:0007669"/>
    <property type="project" value="InterPro"/>
</dbReference>
<sequence length="291" mass="31165">MRIAICVKQELDAKGPFQLTNETEKLNTSGLVAILDPASQAALSLTKALLPEGDHTITAITVGNPSAERALRTCLALGAAEAVRIWDSALEREEPSALVVARLLAAATKEYDLIVCGSKSLCGTLGFVGPAIAECQDYPQISSASWWEIDQESKTMTAHRSKEHGDREVVRCALPAVLTVDAEAAEAPYPSFPAMLEAEYAEIQVRDLADLGLNSRGIQDKSSGRLERYLPPRPRTKKSSGPDTSSMSASEMMKMLSGGGGGKSTNAVAEGPTEKVVKKMLEFMKKNELIS</sequence>
<gene>
    <name evidence="4" type="ordered locus">DSY3784</name>
</gene>
<dbReference type="HOGENOM" id="CLU_979111_0_0_9"/>
<dbReference type="PANTHER" id="PTHR21294">
    <property type="entry name" value="ELECTRON TRANSFER FLAVOPROTEIN BETA-SUBUNIT"/>
    <property type="match status" value="1"/>
</dbReference>
<evidence type="ECO:0000256" key="2">
    <source>
        <dbReference type="SAM" id="MobiDB-lite"/>
    </source>
</evidence>
<dbReference type="InterPro" id="IPR014730">
    <property type="entry name" value="ETF_a/b_N"/>
</dbReference>
<accession>Q24QW9</accession>
<feature type="compositionally biased region" description="Polar residues" evidence="2">
    <location>
        <begin position="239"/>
        <end position="248"/>
    </location>
</feature>
<name>Q24QW9_DESHY</name>
<evidence type="ECO:0000259" key="3">
    <source>
        <dbReference type="SMART" id="SM00893"/>
    </source>
</evidence>
<dbReference type="Proteomes" id="UP000001946">
    <property type="component" value="Chromosome"/>
</dbReference>
<dbReference type="SMART" id="SM00893">
    <property type="entry name" value="ETF"/>
    <property type="match status" value="1"/>
</dbReference>
<feature type="compositionally biased region" description="Basic and acidic residues" evidence="2">
    <location>
        <begin position="218"/>
        <end position="230"/>
    </location>
</feature>
<dbReference type="Pfam" id="PF01012">
    <property type="entry name" value="ETF"/>
    <property type="match status" value="1"/>
</dbReference>
<organism evidence="4 5">
    <name type="scientific">Desulfitobacterium hafniense (strain Y51)</name>
    <dbReference type="NCBI Taxonomy" id="138119"/>
    <lineage>
        <taxon>Bacteria</taxon>
        <taxon>Bacillati</taxon>
        <taxon>Bacillota</taxon>
        <taxon>Clostridia</taxon>
        <taxon>Eubacteriales</taxon>
        <taxon>Desulfitobacteriaceae</taxon>
        <taxon>Desulfitobacterium</taxon>
    </lineage>
</organism>